<keyword evidence="1 6" id="KW-0597">Phosphoprotein</keyword>
<dbReference type="InterPro" id="IPR035965">
    <property type="entry name" value="PAS-like_dom_sf"/>
</dbReference>
<name>A0A2A2H8N3_METBR</name>
<dbReference type="PANTHER" id="PTHR48111:SF1">
    <property type="entry name" value="TWO-COMPONENT RESPONSE REGULATOR ORR33"/>
    <property type="match status" value="1"/>
</dbReference>
<dbReference type="SUPFAM" id="SSF55785">
    <property type="entry name" value="PYP-like sensor domain (PAS domain)"/>
    <property type="match status" value="1"/>
</dbReference>
<gene>
    <name evidence="9" type="ORF">ASJ80_08965</name>
</gene>
<organism evidence="9 10">
    <name type="scientific">Methanobacterium bryantii</name>
    <dbReference type="NCBI Taxonomy" id="2161"/>
    <lineage>
        <taxon>Archaea</taxon>
        <taxon>Methanobacteriati</taxon>
        <taxon>Methanobacteriota</taxon>
        <taxon>Methanomada group</taxon>
        <taxon>Methanobacteria</taxon>
        <taxon>Methanobacteriales</taxon>
        <taxon>Methanobacteriaceae</taxon>
        <taxon>Methanobacterium</taxon>
    </lineage>
</organism>
<dbReference type="Proteomes" id="UP000217784">
    <property type="component" value="Unassembled WGS sequence"/>
</dbReference>
<dbReference type="Pfam" id="PF00072">
    <property type="entry name" value="Response_reg"/>
    <property type="match status" value="1"/>
</dbReference>
<dbReference type="OrthoDB" id="135748at2157"/>
<dbReference type="InterPro" id="IPR011006">
    <property type="entry name" value="CheY-like_superfamily"/>
</dbReference>
<keyword evidence="3" id="KW-0805">Transcription regulation</keyword>
<accession>A0A2A2H8N3</accession>
<keyword evidence="2" id="KW-0902">Two-component regulatory system</keyword>
<dbReference type="SMART" id="SM00448">
    <property type="entry name" value="REC"/>
    <property type="match status" value="1"/>
</dbReference>
<reference evidence="9 10" key="1">
    <citation type="journal article" date="2017" name="BMC Genomics">
        <title>Genomic analysis of methanogenic archaea reveals a shift towards energy conservation.</title>
        <authorList>
            <person name="Gilmore S.P."/>
            <person name="Henske J.K."/>
            <person name="Sexton J.A."/>
            <person name="Solomon K.V."/>
            <person name="Seppala S."/>
            <person name="Yoo J.I."/>
            <person name="Huyett L.M."/>
            <person name="Pressman A."/>
            <person name="Cogan J.Z."/>
            <person name="Kivenson V."/>
            <person name="Peng X."/>
            <person name="Tan Y."/>
            <person name="Valentine D.L."/>
            <person name="O'Malley M.A."/>
        </authorList>
    </citation>
    <scope>NUCLEOTIDE SEQUENCE [LARGE SCALE GENOMIC DNA]</scope>
    <source>
        <strain evidence="9 10">M.o.H.</strain>
    </source>
</reference>
<dbReference type="PROSITE" id="PS50110">
    <property type="entry name" value="RESPONSE_REGULATORY"/>
    <property type="match status" value="1"/>
</dbReference>
<evidence type="ECO:0000256" key="3">
    <source>
        <dbReference type="ARBA" id="ARBA00023015"/>
    </source>
</evidence>
<dbReference type="PANTHER" id="PTHR48111">
    <property type="entry name" value="REGULATOR OF RPOS"/>
    <property type="match status" value="1"/>
</dbReference>
<evidence type="ECO:0000256" key="1">
    <source>
        <dbReference type="ARBA" id="ARBA00022553"/>
    </source>
</evidence>
<feature type="domain" description="Response regulatory" evidence="8">
    <location>
        <begin position="7"/>
        <end position="124"/>
    </location>
</feature>
<protein>
    <recommendedName>
        <fullName evidence="8">Response regulatory domain-containing protein</fullName>
    </recommendedName>
</protein>
<dbReference type="SUPFAM" id="SSF52172">
    <property type="entry name" value="CheY-like"/>
    <property type="match status" value="1"/>
</dbReference>
<dbReference type="InterPro" id="IPR001789">
    <property type="entry name" value="Sig_transdc_resp-reg_receiver"/>
</dbReference>
<dbReference type="GO" id="GO:0006355">
    <property type="term" value="P:regulation of DNA-templated transcription"/>
    <property type="evidence" value="ECO:0007669"/>
    <property type="project" value="TreeGrafter"/>
</dbReference>
<keyword evidence="5" id="KW-0804">Transcription</keyword>
<evidence type="ECO:0000256" key="6">
    <source>
        <dbReference type="PROSITE-ProRule" id="PRU00169"/>
    </source>
</evidence>
<proteinExistence type="predicted"/>
<dbReference type="AlphaFoldDB" id="A0A2A2H8N3"/>
<comment type="caution">
    <text evidence="9">The sequence shown here is derived from an EMBL/GenBank/DDBJ whole genome shotgun (WGS) entry which is preliminary data.</text>
</comment>
<dbReference type="GO" id="GO:0032993">
    <property type="term" value="C:protein-DNA complex"/>
    <property type="evidence" value="ECO:0007669"/>
    <property type="project" value="TreeGrafter"/>
</dbReference>
<dbReference type="CDD" id="cd00156">
    <property type="entry name" value="REC"/>
    <property type="match status" value="1"/>
</dbReference>
<dbReference type="GO" id="GO:0005829">
    <property type="term" value="C:cytosol"/>
    <property type="evidence" value="ECO:0007669"/>
    <property type="project" value="TreeGrafter"/>
</dbReference>
<evidence type="ECO:0000256" key="7">
    <source>
        <dbReference type="SAM" id="Coils"/>
    </source>
</evidence>
<evidence type="ECO:0000259" key="8">
    <source>
        <dbReference type="PROSITE" id="PS50110"/>
    </source>
</evidence>
<evidence type="ECO:0000256" key="5">
    <source>
        <dbReference type="ARBA" id="ARBA00023163"/>
    </source>
</evidence>
<sequence>MNSKPIKILLIEDNREDAVIIREMLKETPNISFELNHVDRLKNGFESLFNDTFDVLLLDLNLPDSWGFDTFIRTYDQTPELPIVIMSGFDDEDIAVKAVREGAQDYLIKGQIDGRLLARSISYAIERKETEKELMKSHKDQRELIEWHEKELLETERKLQEEIEEKENVENKLIDALKTVEIERSKLDTLINNLSVGILIVEAASGKPLIKNKKLEDIWVDCLEIEELAEYCYYNCSHPDGRPYELEDWPLTRSITNGEEVEEEKIIISKEDGTKSIVISSSVPIRDTNGQIVMGMSIFSDGD</sequence>
<dbReference type="GO" id="GO:0000156">
    <property type="term" value="F:phosphorelay response regulator activity"/>
    <property type="evidence" value="ECO:0007669"/>
    <property type="project" value="TreeGrafter"/>
</dbReference>
<evidence type="ECO:0000256" key="2">
    <source>
        <dbReference type="ARBA" id="ARBA00023012"/>
    </source>
</evidence>
<keyword evidence="4" id="KW-0238">DNA-binding</keyword>
<dbReference type="RefSeq" id="WP_069585678.1">
    <property type="nucleotide sequence ID" value="NZ_LMVM01000003.1"/>
</dbReference>
<evidence type="ECO:0000313" key="10">
    <source>
        <dbReference type="Proteomes" id="UP000217784"/>
    </source>
</evidence>
<keyword evidence="10" id="KW-1185">Reference proteome</keyword>
<dbReference type="InterPro" id="IPR039420">
    <property type="entry name" value="WalR-like"/>
</dbReference>
<dbReference type="Gene3D" id="3.30.450.20">
    <property type="entry name" value="PAS domain"/>
    <property type="match status" value="1"/>
</dbReference>
<feature type="coiled-coil region" evidence="7">
    <location>
        <begin position="145"/>
        <end position="183"/>
    </location>
</feature>
<evidence type="ECO:0000256" key="4">
    <source>
        <dbReference type="ARBA" id="ARBA00023125"/>
    </source>
</evidence>
<dbReference type="Gene3D" id="3.40.50.2300">
    <property type="match status" value="1"/>
</dbReference>
<dbReference type="GO" id="GO:0000976">
    <property type="term" value="F:transcription cis-regulatory region binding"/>
    <property type="evidence" value="ECO:0007669"/>
    <property type="project" value="TreeGrafter"/>
</dbReference>
<keyword evidence="7" id="KW-0175">Coiled coil</keyword>
<feature type="modified residue" description="4-aspartylphosphate" evidence="6">
    <location>
        <position position="59"/>
    </location>
</feature>
<evidence type="ECO:0000313" key="9">
    <source>
        <dbReference type="EMBL" id="PAV05630.1"/>
    </source>
</evidence>
<dbReference type="EMBL" id="LMVM01000003">
    <property type="protein sequence ID" value="PAV05630.1"/>
    <property type="molecule type" value="Genomic_DNA"/>
</dbReference>